<accession>A0A371X5R4</accession>
<dbReference type="Pfam" id="PF07076">
    <property type="entry name" value="DUF1344"/>
    <property type="match status" value="1"/>
</dbReference>
<dbReference type="AlphaFoldDB" id="A0A371X5R4"/>
<proteinExistence type="predicted"/>
<keyword evidence="3" id="KW-1185">Reference proteome</keyword>
<feature type="chain" id="PRO_5016621418" evidence="1">
    <location>
        <begin position="25"/>
        <end position="83"/>
    </location>
</feature>
<dbReference type="Proteomes" id="UP000264310">
    <property type="component" value="Unassembled WGS sequence"/>
</dbReference>
<feature type="signal peptide" evidence="1">
    <location>
        <begin position="1"/>
        <end position="24"/>
    </location>
</feature>
<evidence type="ECO:0000313" key="3">
    <source>
        <dbReference type="Proteomes" id="UP000264310"/>
    </source>
</evidence>
<dbReference type="EMBL" id="QURL01000003">
    <property type="protein sequence ID" value="RFC64568.1"/>
    <property type="molecule type" value="Genomic_DNA"/>
</dbReference>
<dbReference type="InterPro" id="IPR009780">
    <property type="entry name" value="DUF1344"/>
</dbReference>
<protein>
    <submittedName>
        <fullName evidence="2">DUF1344 domain-containing protein</fullName>
    </submittedName>
</protein>
<sequence length="83" mass="9038">MSRRIVAFFASSFLSVAMSIPASAVEADGVVIEVNEESEQLQLSDGQVYDLPKNFDYAAVSPGMPVHVIYHLSQGQNVYPFTA</sequence>
<comment type="caution">
    <text evidence="2">The sequence shown here is derived from an EMBL/GenBank/DDBJ whole genome shotgun (WGS) entry which is preliminary data.</text>
</comment>
<reference evidence="2 3" key="1">
    <citation type="submission" date="2018-08" db="EMBL/GenBank/DDBJ databases">
        <title>Fulvimarina sp. 85, whole genome shotgun sequence.</title>
        <authorList>
            <person name="Tuo L."/>
        </authorList>
    </citation>
    <scope>NUCLEOTIDE SEQUENCE [LARGE SCALE GENOMIC DNA]</scope>
    <source>
        <strain evidence="2 3">85</strain>
    </source>
</reference>
<dbReference type="OrthoDB" id="7872012at2"/>
<keyword evidence="1" id="KW-0732">Signal</keyword>
<dbReference type="RefSeq" id="WP_116682986.1">
    <property type="nucleotide sequence ID" value="NZ_QURL01000003.1"/>
</dbReference>
<gene>
    <name evidence="2" type="ORF">DYI37_08450</name>
</gene>
<name>A0A371X5R4_9HYPH</name>
<evidence type="ECO:0000313" key="2">
    <source>
        <dbReference type="EMBL" id="RFC64568.1"/>
    </source>
</evidence>
<evidence type="ECO:0000256" key="1">
    <source>
        <dbReference type="SAM" id="SignalP"/>
    </source>
</evidence>
<organism evidence="2 3">
    <name type="scientific">Fulvimarina endophytica</name>
    <dbReference type="NCBI Taxonomy" id="2293836"/>
    <lineage>
        <taxon>Bacteria</taxon>
        <taxon>Pseudomonadati</taxon>
        <taxon>Pseudomonadota</taxon>
        <taxon>Alphaproteobacteria</taxon>
        <taxon>Hyphomicrobiales</taxon>
        <taxon>Aurantimonadaceae</taxon>
        <taxon>Fulvimarina</taxon>
    </lineage>
</organism>